<dbReference type="Proteomes" id="UP000268014">
    <property type="component" value="Unassembled WGS sequence"/>
</dbReference>
<evidence type="ECO:0000313" key="1">
    <source>
        <dbReference type="EMBL" id="VDO39516.1"/>
    </source>
</evidence>
<reference evidence="1 2" key="2">
    <citation type="submission" date="2018-11" db="EMBL/GenBank/DDBJ databases">
        <authorList>
            <consortium name="Pathogen Informatics"/>
        </authorList>
    </citation>
    <scope>NUCLEOTIDE SEQUENCE [LARGE SCALE GENOMIC DNA]</scope>
    <source>
        <strain evidence="1 2">MHpl1</strain>
    </source>
</reference>
<name>A0A0N4WH75_HAEPC</name>
<dbReference type="OMA" id="TEWIPRN"/>
<evidence type="ECO:0000313" key="3">
    <source>
        <dbReference type="WBParaSite" id="HPLM_0001022101-mRNA-1"/>
    </source>
</evidence>
<sequence length="98" mass="11324">MRAGRTCCQRYSTRFGKDDALNFPLHASAEGTPEFRALPRTKIGNVVEYAKKSKIGWAGHVMRYSDDRWSTNWIPRDVERTPGQPSERYSHFFTKALD</sequence>
<dbReference type="WBParaSite" id="HPLM_0001022101-mRNA-1">
    <property type="protein sequence ID" value="HPLM_0001022101-mRNA-1"/>
    <property type="gene ID" value="HPLM_0001022101"/>
</dbReference>
<dbReference type="OrthoDB" id="5814184at2759"/>
<accession>A0A0N4WH75</accession>
<evidence type="ECO:0000313" key="2">
    <source>
        <dbReference type="Proteomes" id="UP000268014"/>
    </source>
</evidence>
<dbReference type="EMBL" id="UZAF01017239">
    <property type="protein sequence ID" value="VDO39516.1"/>
    <property type="molecule type" value="Genomic_DNA"/>
</dbReference>
<reference evidence="3" key="1">
    <citation type="submission" date="2017-02" db="UniProtKB">
        <authorList>
            <consortium name="WormBaseParasite"/>
        </authorList>
    </citation>
    <scope>IDENTIFICATION</scope>
</reference>
<dbReference type="AlphaFoldDB" id="A0A0N4WH75"/>
<protein>
    <submittedName>
        <fullName evidence="3">Chromo domain-containing protein</fullName>
    </submittedName>
</protein>
<gene>
    <name evidence="1" type="ORF">HPLM_LOCUS10213</name>
</gene>
<proteinExistence type="predicted"/>
<keyword evidence="2" id="KW-1185">Reference proteome</keyword>
<organism evidence="3">
    <name type="scientific">Haemonchus placei</name>
    <name type="common">Barber's pole worm</name>
    <dbReference type="NCBI Taxonomy" id="6290"/>
    <lineage>
        <taxon>Eukaryota</taxon>
        <taxon>Metazoa</taxon>
        <taxon>Ecdysozoa</taxon>
        <taxon>Nematoda</taxon>
        <taxon>Chromadorea</taxon>
        <taxon>Rhabditida</taxon>
        <taxon>Rhabditina</taxon>
        <taxon>Rhabditomorpha</taxon>
        <taxon>Strongyloidea</taxon>
        <taxon>Trichostrongylidae</taxon>
        <taxon>Haemonchus</taxon>
    </lineage>
</organism>